<dbReference type="AlphaFoldDB" id="A0A239IEQ7"/>
<reference evidence="2 3" key="1">
    <citation type="submission" date="2017-06" db="EMBL/GenBank/DDBJ databases">
        <authorList>
            <person name="Kim H.J."/>
            <person name="Triplett B.A."/>
        </authorList>
    </citation>
    <scope>NUCLEOTIDE SEQUENCE [LARGE SCALE GENOMIC DNA]</scope>
    <source>
        <strain evidence="2 3">DSM 19307</strain>
    </source>
</reference>
<name>A0A239IEQ7_EKHLU</name>
<feature type="transmembrane region" description="Helical" evidence="1">
    <location>
        <begin position="115"/>
        <end position="136"/>
    </location>
</feature>
<feature type="transmembrane region" description="Helical" evidence="1">
    <location>
        <begin position="178"/>
        <end position="198"/>
    </location>
</feature>
<gene>
    <name evidence="2" type="ORF">SAMN05421640_1631</name>
</gene>
<dbReference type="Proteomes" id="UP000198393">
    <property type="component" value="Unassembled WGS sequence"/>
</dbReference>
<protein>
    <submittedName>
        <fullName evidence="2">Predicted membrane protein</fullName>
    </submittedName>
</protein>
<dbReference type="Pfam" id="PF10067">
    <property type="entry name" value="DUF2306"/>
    <property type="match status" value="1"/>
</dbReference>
<keyword evidence="1" id="KW-0472">Membrane</keyword>
<keyword evidence="1" id="KW-0812">Transmembrane</keyword>
<feature type="transmembrane region" description="Helical" evidence="1">
    <location>
        <begin position="87"/>
        <end position="109"/>
    </location>
</feature>
<evidence type="ECO:0000256" key="1">
    <source>
        <dbReference type="SAM" id="Phobius"/>
    </source>
</evidence>
<feature type="transmembrane region" description="Helical" evidence="1">
    <location>
        <begin position="148"/>
        <end position="172"/>
    </location>
</feature>
<feature type="transmembrane region" description="Helical" evidence="1">
    <location>
        <begin position="12"/>
        <end position="30"/>
    </location>
</feature>
<accession>A0A239IEQ7</accession>
<dbReference type="OrthoDB" id="195502at2"/>
<sequence length="207" mass="23429">MKTKTSIKLRNGFYGFLCIGVALYALSHLFRVDFYSFKMNGISTSSIWRTAFHFHFIGGAVALAIGWTQFLKNFRSTHLKTHRRLGYVYITAILLISSPAAFYMALYANGGFNNVVGFGMMALCWFGFTAMAFVKIKNKDLDAHERWMIRSFAVTLGAVTLRVFMPIMIISGVSPEEAYQVIAWFCWVPNLFVAEYLISKKYLAAAS</sequence>
<dbReference type="RefSeq" id="WP_089356378.1">
    <property type="nucleotide sequence ID" value="NZ_FZPD01000003.1"/>
</dbReference>
<proteinExistence type="predicted"/>
<keyword evidence="1" id="KW-1133">Transmembrane helix</keyword>
<dbReference type="EMBL" id="FZPD01000003">
    <property type="protein sequence ID" value="SNS92019.1"/>
    <property type="molecule type" value="Genomic_DNA"/>
</dbReference>
<dbReference type="InterPro" id="IPR018750">
    <property type="entry name" value="DUF2306_membrane"/>
</dbReference>
<feature type="transmembrane region" description="Helical" evidence="1">
    <location>
        <begin position="50"/>
        <end position="67"/>
    </location>
</feature>
<keyword evidence="3" id="KW-1185">Reference proteome</keyword>
<evidence type="ECO:0000313" key="3">
    <source>
        <dbReference type="Proteomes" id="UP000198393"/>
    </source>
</evidence>
<evidence type="ECO:0000313" key="2">
    <source>
        <dbReference type="EMBL" id="SNS92019.1"/>
    </source>
</evidence>
<organism evidence="2 3">
    <name type="scientific">Ekhidna lutea</name>
    <dbReference type="NCBI Taxonomy" id="447679"/>
    <lineage>
        <taxon>Bacteria</taxon>
        <taxon>Pseudomonadati</taxon>
        <taxon>Bacteroidota</taxon>
        <taxon>Cytophagia</taxon>
        <taxon>Cytophagales</taxon>
        <taxon>Reichenbachiellaceae</taxon>
        <taxon>Ekhidna</taxon>
    </lineage>
</organism>